<dbReference type="PANTHER" id="PTHR19229">
    <property type="entry name" value="ATP-BINDING CASSETTE TRANSPORTER SUBFAMILY A ABCA"/>
    <property type="match status" value="1"/>
</dbReference>
<feature type="transmembrane region" description="Helical" evidence="11">
    <location>
        <begin position="1033"/>
        <end position="1051"/>
    </location>
</feature>
<keyword evidence="9 11" id="KW-0472">Membrane</keyword>
<feature type="transmembrane region" description="Helical" evidence="11">
    <location>
        <begin position="32"/>
        <end position="52"/>
    </location>
</feature>
<dbReference type="GO" id="GO:0016020">
    <property type="term" value="C:membrane"/>
    <property type="evidence" value="ECO:0007669"/>
    <property type="project" value="UniProtKB-SubCell"/>
</dbReference>
<accession>A0A2A9PEV3</accession>
<evidence type="ECO:0000259" key="12">
    <source>
        <dbReference type="PROSITE" id="PS50893"/>
    </source>
</evidence>
<dbReference type="PANTHER" id="PTHR19229:SF36">
    <property type="entry name" value="ATP-BINDING CASSETTE SUB-FAMILY A MEMBER 2"/>
    <property type="match status" value="1"/>
</dbReference>
<reference evidence="13 14" key="2">
    <citation type="journal article" date="2017" name="Sci. Rep.">
        <title>Ant-infecting Ophiocordyceps genomes reveal a high diversity of potential behavioral manipulation genes and a possible major role for enterotoxins.</title>
        <authorList>
            <person name="de Bekker C."/>
            <person name="Ohm R.A."/>
            <person name="Evans H.C."/>
            <person name="Brachmann A."/>
            <person name="Hughes D.P."/>
        </authorList>
    </citation>
    <scope>NUCLEOTIDE SEQUENCE [LARGE SCALE GENOMIC DNA]</scope>
    <source>
        <strain evidence="13 14">SC16a</strain>
    </source>
</reference>
<feature type="domain" description="ABC transporter" evidence="12">
    <location>
        <begin position="490"/>
        <end position="731"/>
    </location>
</feature>
<evidence type="ECO:0000256" key="10">
    <source>
        <dbReference type="SAM" id="MobiDB-lite"/>
    </source>
</evidence>
<keyword evidence="14" id="KW-1185">Reference proteome</keyword>
<keyword evidence="4 11" id="KW-0812">Transmembrane</keyword>
<feature type="transmembrane region" description="Helical" evidence="11">
    <location>
        <begin position="852"/>
        <end position="873"/>
    </location>
</feature>
<feature type="compositionally biased region" description="Basic residues" evidence="10">
    <location>
        <begin position="1568"/>
        <end position="1591"/>
    </location>
</feature>
<dbReference type="FunFam" id="3.40.50.300:FF:001345">
    <property type="entry name" value="Related to ABC transporter"/>
    <property type="match status" value="1"/>
</dbReference>
<evidence type="ECO:0000256" key="11">
    <source>
        <dbReference type="SAM" id="Phobius"/>
    </source>
</evidence>
<dbReference type="GO" id="GO:0005524">
    <property type="term" value="F:ATP binding"/>
    <property type="evidence" value="ECO:0007669"/>
    <property type="project" value="UniProtKB-KW"/>
</dbReference>
<dbReference type="GO" id="GO:0005319">
    <property type="term" value="F:lipid transporter activity"/>
    <property type="evidence" value="ECO:0007669"/>
    <property type="project" value="TreeGrafter"/>
</dbReference>
<evidence type="ECO:0000256" key="3">
    <source>
        <dbReference type="ARBA" id="ARBA00022448"/>
    </source>
</evidence>
<feature type="compositionally biased region" description="Low complexity" evidence="10">
    <location>
        <begin position="1631"/>
        <end position="1644"/>
    </location>
</feature>
<feature type="transmembrane region" description="Helical" evidence="11">
    <location>
        <begin position="394"/>
        <end position="415"/>
    </location>
</feature>
<feature type="region of interest" description="Disordered" evidence="10">
    <location>
        <begin position="208"/>
        <end position="229"/>
    </location>
</feature>
<reference evidence="13 14" key="1">
    <citation type="journal article" date="2015" name="BMC Genomics">
        <title>Gene expression during zombie ant biting behavior reflects the complexity underlying fungal parasitic behavioral manipulation.</title>
        <authorList>
            <person name="de Bekker C."/>
            <person name="Ohm R.A."/>
            <person name="Loreto R.G."/>
            <person name="Sebastian A."/>
            <person name="Albert I."/>
            <person name="Merrow M."/>
            <person name="Brachmann A."/>
            <person name="Hughes D.P."/>
        </authorList>
    </citation>
    <scope>NUCLEOTIDE SEQUENCE [LARGE SCALE GENOMIC DNA]</scope>
    <source>
        <strain evidence="13 14">SC16a</strain>
    </source>
</reference>
<feature type="transmembrane region" description="Helical" evidence="11">
    <location>
        <begin position="338"/>
        <end position="362"/>
    </location>
</feature>
<feature type="transmembrane region" description="Helical" evidence="11">
    <location>
        <begin position="1172"/>
        <end position="1195"/>
    </location>
</feature>
<dbReference type="EMBL" id="LAZP02000206">
    <property type="protein sequence ID" value="PFH59356.1"/>
    <property type="molecule type" value="Genomic_DNA"/>
</dbReference>
<sequence>MIAKRPARFLVLRQIWTLTSKDLRCLLRRHGLLMASVAFVMPLLLAGFFTFAKNLFLPPAKYGVGISRPILTLREAVEIAHGNGHDKLILVDGPAGSGGEQNMSRLLDIITEETQSYRSPIRTVRISTESDLASHCRSTLRGVTRCLGAVVMRGAPPAGPWNYTIRTDALVASGSQLIKVQEGRNVEQVFVLPLQRAVDSAIATIEAGSDADNNNNNNNNNNNPLGVANEWPFTSRTQAEYDDKTRKQYLDAIVNFMGVAFVTTIISVTYQLAGAVATDRESGIARLIDAMLPGCRPGAAQVTRIAAHHLAYTILYAPAWIVAALIVRFGIFVYTSLAVVILLQLLGGLAFVSFSILCASFFNRAQLSSASATLAAFLLAILAQSLTSPATVTVAVLSALFAPCNYVYFITLMARFERLNRPTSLIDMPPGESPWAVPGLALWLLLCLQIVAYPLLAAWVERWRFGTPADGRRYARAGQPNPSLDGDVAVRLDGLTKVYYPALLPRLAAFFRCCGAGSQSTEPVVAVNGLNLSCPRGQIVTLLGANGSGKSTTLNAIAGLHQPTSGSISVDGTGGLGIAPQKNVMWDDVTVQDHLDIFGRLKSPARPPTTEETEELVRSIDLWTKRRALAKTLSGGQKRKLQLGMMLAGGSAVCCVDEVSSGLDPISRRKIWDILLAERGRRTLILTTHFLDEADLLADHMAILSRGTLRAAGSSVELKERFGGGYRVRVPAGAGPEVQGVERKEAADGTTYAAPTSDLAARVIRRLDSGGVADYHFSSPTIEDVFLRLVEEVEVDRVSHPPPSTETKTAGDDKLSREDRPPLKLMDGSVVGNGRQMLVLLRKRATVFKRNWVLYMVAFLLPVLAAVLTSMYVRGKDPTGCSSPRYKTVEDAMSRMTKENYKPRLVMGPSSSLDRTELLRVLTPLFNDTRHRLRHGPDDSGGLQMDTEQVRWAKTYDEFSGFVTGGWRNLTAGVWLGDESSPPTMAWLANKAILVPLIAQQLLDSLQARKTILTSWLPFDVPFDPAVGSVLNLVVYMALALIFFPAFFGLYPSSERTSGVRALQYSNGVRPLPLWAAYAAFDMMFVLATAALVTALWAVLAHSWYHLGFIFVVLALYGLASTEFAYLVSLSARSQLASFAWTVVLQCIVFLVYLITYVCVLTYVSVDRVDGALFISHLVLSALAPIGSVVRSLFIATNLFSTACDGRKLSSRPAGLALYGGPILYLSVQCVLLFGLLVWFDGGSAMRRGRGSKLDSREDGYGAEGNKAGVGHLDGTGAGDEGLRVANLTKSFGRNTAVDNVSFGVGRGEVFALLGPNGAGKSTTMALIRGDERPSRNGGDVFVGPASVTRNRAAARALLGVCPQMDALDSFMTVREHLDFYARVRGVPDADHNVQAVLVAVGLEGLSSRMATALSGGNKRKLSLAMALMGNPAVVLLDEPSSGLDAAAKRILWPVLASAAAGRSILLTTHSMEEADALAARAGILARRMLALGSLDELRRRAGHRLHVHLVAASAPRTTPAQMARMADWVRVAMPEAELEPETYHGQMRFAVRAKDVAAAGTNLRRHYHHHHHHDGHRHHHHQHRRRRRRQQQQQQQQQKKNPPFSSLEDEEDKDVTVVVREEHLAESELESASSDPDSASSSHDQTDSNQQSCYSRSCSCPAATTAPQDDDDGGGGGGALGRLVVLLDRHKSRLGVQHYSVSPTTLDQVFLAIVGADNGRELERPRPAFWSLVREWARAA</sequence>
<feature type="transmembrane region" description="Helical" evidence="11">
    <location>
        <begin position="435"/>
        <end position="456"/>
    </location>
</feature>
<dbReference type="Pfam" id="PF12698">
    <property type="entry name" value="ABC2_membrane_3"/>
    <property type="match status" value="2"/>
</dbReference>
<feature type="compositionally biased region" description="Low complexity" evidence="10">
    <location>
        <begin position="213"/>
        <end position="223"/>
    </location>
</feature>
<evidence type="ECO:0000256" key="7">
    <source>
        <dbReference type="ARBA" id="ARBA00022840"/>
    </source>
</evidence>
<name>A0A2A9PEV3_OPHUN</name>
<keyword evidence="7" id="KW-0067">ATP-binding</keyword>
<keyword evidence="3" id="KW-0813">Transport</keyword>
<dbReference type="SMART" id="SM00382">
    <property type="entry name" value="AAA"/>
    <property type="match status" value="2"/>
</dbReference>
<feature type="region of interest" description="Disordered" evidence="10">
    <location>
        <begin position="797"/>
        <end position="823"/>
    </location>
</feature>
<evidence type="ECO:0000256" key="6">
    <source>
        <dbReference type="ARBA" id="ARBA00022741"/>
    </source>
</evidence>
<dbReference type="GO" id="GO:0140359">
    <property type="term" value="F:ABC-type transporter activity"/>
    <property type="evidence" value="ECO:0007669"/>
    <property type="project" value="InterPro"/>
</dbReference>
<dbReference type="Pfam" id="PF00005">
    <property type="entry name" value="ABC_tran"/>
    <property type="match status" value="2"/>
</dbReference>
<dbReference type="OrthoDB" id="8061355at2759"/>
<dbReference type="InterPro" id="IPR003593">
    <property type="entry name" value="AAA+_ATPase"/>
</dbReference>
<dbReference type="Proteomes" id="UP000037136">
    <property type="component" value="Unassembled WGS sequence"/>
</dbReference>
<feature type="transmembrane region" description="Helical" evidence="11">
    <location>
        <begin position="1072"/>
        <end position="1098"/>
    </location>
</feature>
<feature type="transmembrane region" description="Helical" evidence="11">
    <location>
        <begin position="310"/>
        <end position="331"/>
    </location>
</feature>
<feature type="transmembrane region" description="Helical" evidence="11">
    <location>
        <begin position="368"/>
        <end position="387"/>
    </location>
</feature>
<keyword evidence="8 11" id="KW-1133">Transmembrane helix</keyword>
<comment type="similarity">
    <text evidence="2">Belongs to the ABC transporter superfamily. ABCA family.</text>
</comment>
<feature type="transmembrane region" description="Helical" evidence="11">
    <location>
        <begin position="1104"/>
        <end position="1127"/>
    </location>
</feature>
<keyword evidence="5" id="KW-0677">Repeat</keyword>
<gene>
    <name evidence="13" type="ORF">XA68_12485</name>
</gene>
<keyword evidence="6" id="KW-0547">Nucleotide-binding</keyword>
<dbReference type="Gene3D" id="3.40.50.300">
    <property type="entry name" value="P-loop containing nucleotide triphosphate hydrolases"/>
    <property type="match status" value="2"/>
</dbReference>
<dbReference type="InterPro" id="IPR003439">
    <property type="entry name" value="ABC_transporter-like_ATP-bd"/>
</dbReference>
<dbReference type="InterPro" id="IPR026082">
    <property type="entry name" value="ABCA"/>
</dbReference>
<evidence type="ECO:0000256" key="8">
    <source>
        <dbReference type="ARBA" id="ARBA00022989"/>
    </source>
</evidence>
<feature type="compositionally biased region" description="Basic and acidic residues" evidence="10">
    <location>
        <begin position="809"/>
        <end position="822"/>
    </location>
</feature>
<dbReference type="PROSITE" id="PS50893">
    <property type="entry name" value="ABC_TRANSPORTER_2"/>
    <property type="match status" value="2"/>
</dbReference>
<evidence type="ECO:0000313" key="14">
    <source>
        <dbReference type="Proteomes" id="UP000037136"/>
    </source>
</evidence>
<evidence type="ECO:0000256" key="2">
    <source>
        <dbReference type="ARBA" id="ARBA00008869"/>
    </source>
</evidence>
<feature type="transmembrane region" description="Helical" evidence="11">
    <location>
        <begin position="252"/>
        <end position="273"/>
    </location>
</feature>
<dbReference type="STRING" id="268505.A0A2A9PEV3"/>
<organism evidence="13 14">
    <name type="scientific">Ophiocordyceps unilateralis</name>
    <name type="common">Zombie-ant fungus</name>
    <name type="synonym">Torrubia unilateralis</name>
    <dbReference type="NCBI Taxonomy" id="268505"/>
    <lineage>
        <taxon>Eukaryota</taxon>
        <taxon>Fungi</taxon>
        <taxon>Dikarya</taxon>
        <taxon>Ascomycota</taxon>
        <taxon>Pezizomycotina</taxon>
        <taxon>Sordariomycetes</taxon>
        <taxon>Hypocreomycetidae</taxon>
        <taxon>Hypocreales</taxon>
        <taxon>Ophiocordycipitaceae</taxon>
        <taxon>Ophiocordyceps</taxon>
    </lineage>
</organism>
<feature type="compositionally biased region" description="Polar residues" evidence="10">
    <location>
        <begin position="1648"/>
        <end position="1659"/>
    </location>
</feature>
<evidence type="ECO:0000256" key="4">
    <source>
        <dbReference type="ARBA" id="ARBA00022692"/>
    </source>
</evidence>
<feature type="domain" description="ABC transporter" evidence="12">
    <location>
        <begin position="1283"/>
        <end position="1511"/>
    </location>
</feature>
<dbReference type="GO" id="GO:0016887">
    <property type="term" value="F:ATP hydrolysis activity"/>
    <property type="evidence" value="ECO:0007669"/>
    <property type="project" value="InterPro"/>
</dbReference>
<comment type="subcellular location">
    <subcellularLocation>
        <location evidence="1">Membrane</location>
        <topology evidence="1">Multi-pass membrane protein</topology>
    </subcellularLocation>
</comment>
<protein>
    <recommendedName>
        <fullName evidence="12">ABC transporter domain-containing protein</fullName>
    </recommendedName>
</protein>
<feature type="region of interest" description="Disordered" evidence="10">
    <location>
        <begin position="1568"/>
        <end position="1677"/>
    </location>
</feature>
<dbReference type="CDD" id="cd03263">
    <property type="entry name" value="ABC_subfamily_A"/>
    <property type="match status" value="2"/>
</dbReference>
<feature type="transmembrane region" description="Helical" evidence="11">
    <location>
        <begin position="1139"/>
        <end position="1166"/>
    </location>
</feature>
<dbReference type="InterPro" id="IPR017871">
    <property type="entry name" value="ABC_transporter-like_CS"/>
</dbReference>
<feature type="transmembrane region" description="Helical" evidence="11">
    <location>
        <begin position="1216"/>
        <end position="1240"/>
    </location>
</feature>
<comment type="caution">
    <text evidence="13">The sequence shown here is derived from an EMBL/GenBank/DDBJ whole genome shotgun (WGS) entry which is preliminary data.</text>
</comment>
<dbReference type="PROSITE" id="PS00211">
    <property type="entry name" value="ABC_TRANSPORTER_1"/>
    <property type="match status" value="2"/>
</dbReference>
<evidence type="ECO:0000256" key="9">
    <source>
        <dbReference type="ARBA" id="ARBA00023136"/>
    </source>
</evidence>
<evidence type="ECO:0000256" key="5">
    <source>
        <dbReference type="ARBA" id="ARBA00022737"/>
    </source>
</evidence>
<evidence type="ECO:0000313" key="13">
    <source>
        <dbReference type="EMBL" id="PFH59356.1"/>
    </source>
</evidence>
<dbReference type="InterPro" id="IPR027417">
    <property type="entry name" value="P-loop_NTPase"/>
</dbReference>
<dbReference type="InterPro" id="IPR013525">
    <property type="entry name" value="ABC2_TM"/>
</dbReference>
<proteinExistence type="inferred from homology"/>
<dbReference type="SUPFAM" id="SSF52540">
    <property type="entry name" value="P-loop containing nucleoside triphosphate hydrolases"/>
    <property type="match status" value="2"/>
</dbReference>
<evidence type="ECO:0000256" key="1">
    <source>
        <dbReference type="ARBA" id="ARBA00004141"/>
    </source>
</evidence>